<keyword evidence="1" id="KW-0805">Transcription regulation</keyword>
<evidence type="ECO:0000259" key="4">
    <source>
        <dbReference type="PROSITE" id="PS01124"/>
    </source>
</evidence>
<dbReference type="AlphaFoldDB" id="A0A840IJY6"/>
<organism evidence="5 6">
    <name type="scientific">Conexibacter arvalis</name>
    <dbReference type="NCBI Taxonomy" id="912552"/>
    <lineage>
        <taxon>Bacteria</taxon>
        <taxon>Bacillati</taxon>
        <taxon>Actinomycetota</taxon>
        <taxon>Thermoleophilia</taxon>
        <taxon>Solirubrobacterales</taxon>
        <taxon>Conexibacteraceae</taxon>
        <taxon>Conexibacter</taxon>
    </lineage>
</organism>
<dbReference type="InterPro" id="IPR018060">
    <property type="entry name" value="HTH_AraC"/>
</dbReference>
<evidence type="ECO:0000313" key="5">
    <source>
        <dbReference type="EMBL" id="MBB4664250.1"/>
    </source>
</evidence>
<dbReference type="RefSeq" id="WP_183344101.1">
    <property type="nucleotide sequence ID" value="NZ_JACHNU010000006.1"/>
</dbReference>
<keyword evidence="6" id="KW-1185">Reference proteome</keyword>
<dbReference type="InterPro" id="IPR009057">
    <property type="entry name" value="Homeodomain-like_sf"/>
</dbReference>
<evidence type="ECO:0000256" key="3">
    <source>
        <dbReference type="ARBA" id="ARBA00023163"/>
    </source>
</evidence>
<dbReference type="SMART" id="SM00342">
    <property type="entry name" value="HTH_ARAC"/>
    <property type="match status" value="1"/>
</dbReference>
<name>A0A840IJY6_9ACTN</name>
<gene>
    <name evidence="5" type="ORF">BDZ31_003853</name>
</gene>
<dbReference type="PROSITE" id="PS01124">
    <property type="entry name" value="HTH_ARAC_FAMILY_2"/>
    <property type="match status" value="1"/>
</dbReference>
<dbReference type="Gene3D" id="1.10.10.60">
    <property type="entry name" value="Homeodomain-like"/>
    <property type="match status" value="2"/>
</dbReference>
<feature type="domain" description="HTH araC/xylS-type" evidence="4">
    <location>
        <begin position="212"/>
        <end position="309"/>
    </location>
</feature>
<keyword evidence="3" id="KW-0804">Transcription</keyword>
<accession>A0A840IJY6</accession>
<dbReference type="GO" id="GO:0003700">
    <property type="term" value="F:DNA-binding transcription factor activity"/>
    <property type="evidence" value="ECO:0007669"/>
    <property type="project" value="InterPro"/>
</dbReference>
<dbReference type="InterPro" id="IPR018062">
    <property type="entry name" value="HTH_AraC-typ_CS"/>
</dbReference>
<evidence type="ECO:0000256" key="1">
    <source>
        <dbReference type="ARBA" id="ARBA00023015"/>
    </source>
</evidence>
<dbReference type="Pfam" id="PF12833">
    <property type="entry name" value="HTH_18"/>
    <property type="match status" value="1"/>
</dbReference>
<dbReference type="GO" id="GO:0043565">
    <property type="term" value="F:sequence-specific DNA binding"/>
    <property type="evidence" value="ECO:0007669"/>
    <property type="project" value="InterPro"/>
</dbReference>
<dbReference type="PRINTS" id="PR00032">
    <property type="entry name" value="HTHARAC"/>
</dbReference>
<dbReference type="InterPro" id="IPR032783">
    <property type="entry name" value="AraC_lig"/>
</dbReference>
<dbReference type="Proteomes" id="UP000585272">
    <property type="component" value="Unassembled WGS sequence"/>
</dbReference>
<dbReference type="InterPro" id="IPR020449">
    <property type="entry name" value="Tscrpt_reg_AraC-type_HTH"/>
</dbReference>
<dbReference type="InterPro" id="IPR050204">
    <property type="entry name" value="AraC_XylS_family_regulators"/>
</dbReference>
<dbReference type="Pfam" id="PF12852">
    <property type="entry name" value="Cupin_6"/>
    <property type="match status" value="1"/>
</dbReference>
<dbReference type="PANTHER" id="PTHR46796:SF13">
    <property type="entry name" value="HTH-TYPE TRANSCRIPTIONAL ACTIVATOR RHAS"/>
    <property type="match status" value="1"/>
</dbReference>
<reference evidence="5 6" key="1">
    <citation type="submission" date="2020-08" db="EMBL/GenBank/DDBJ databases">
        <title>Genomic Encyclopedia of Archaeal and Bacterial Type Strains, Phase II (KMG-II): from individual species to whole genera.</title>
        <authorList>
            <person name="Goeker M."/>
        </authorList>
    </citation>
    <scope>NUCLEOTIDE SEQUENCE [LARGE SCALE GENOMIC DNA]</scope>
    <source>
        <strain evidence="5 6">DSM 23288</strain>
    </source>
</reference>
<dbReference type="SUPFAM" id="SSF46689">
    <property type="entry name" value="Homeodomain-like"/>
    <property type="match status" value="2"/>
</dbReference>
<proteinExistence type="predicted"/>
<dbReference type="EMBL" id="JACHNU010000006">
    <property type="protein sequence ID" value="MBB4664250.1"/>
    <property type="molecule type" value="Genomic_DNA"/>
</dbReference>
<dbReference type="PANTHER" id="PTHR46796">
    <property type="entry name" value="HTH-TYPE TRANSCRIPTIONAL ACTIVATOR RHAS-RELATED"/>
    <property type="match status" value="1"/>
</dbReference>
<protein>
    <submittedName>
        <fullName evidence="5">AraC-like DNA-binding protein</fullName>
    </submittedName>
</protein>
<evidence type="ECO:0000313" key="6">
    <source>
        <dbReference type="Proteomes" id="UP000585272"/>
    </source>
</evidence>
<comment type="caution">
    <text evidence="5">The sequence shown here is derived from an EMBL/GenBank/DDBJ whole genome shotgun (WGS) entry which is preliminary data.</text>
</comment>
<evidence type="ECO:0000256" key="2">
    <source>
        <dbReference type="ARBA" id="ARBA00023125"/>
    </source>
</evidence>
<dbReference type="PROSITE" id="PS00041">
    <property type="entry name" value="HTH_ARAC_FAMILY_1"/>
    <property type="match status" value="1"/>
</dbReference>
<keyword evidence="2 5" id="KW-0238">DNA-binding</keyword>
<sequence length="309" mass="33032">MDPLSDVIALMRTGEARSARVEWHAPWSQRFRSVPGSAGFQVILQGSCWLLRPDAPALPLGVGDIVFVPRGAGHTLADDPLTSATAPACDPDDPGAAQRHAAAIVGDDGGARPATVTLCGAYRLDPERAHPLLDDLPEVVHLPARVGDRPELRAAVELLGAELERPRPGIDAIVPALLDTLLLYILRAWLDDAPPRGRDGGWAAALADPPVAAALHAVHRDPARPWTVATLAAEAGLSRAPFARRFAALVGQPPASYLTWWRMTIAARLLEESDAPLSAVAARVGYGSEYAFAKAFKRRHGISPGRYRR</sequence>